<dbReference type="SUPFAM" id="SSF143437">
    <property type="entry name" value="THUMP domain-like"/>
    <property type="match status" value="1"/>
</dbReference>
<dbReference type="GO" id="GO:0006400">
    <property type="term" value="P:tRNA modification"/>
    <property type="evidence" value="ECO:0007669"/>
    <property type="project" value="InterPro"/>
</dbReference>
<keyword evidence="1" id="KW-0694">RNA-binding</keyword>
<dbReference type="InterPro" id="IPR004114">
    <property type="entry name" value="THUMP_dom"/>
</dbReference>
<dbReference type="AlphaFoldDB" id="E0SP81"/>
<dbReference type="BioCyc" id="IAGG583356:GHAH-1179-MONOMER"/>
<dbReference type="GO" id="GO:0003723">
    <property type="term" value="F:RNA binding"/>
    <property type="evidence" value="ECO:0007669"/>
    <property type="project" value="UniProtKB-UniRule"/>
</dbReference>
<dbReference type="CDD" id="cd11717">
    <property type="entry name" value="THUMP_THUMPD1_like"/>
    <property type="match status" value="1"/>
</dbReference>
<sequence>MSFNLIITCEPGRENIDWVFSQINSCIGTSYVIVRIRSSLILLAVSNPYEVWYNLKKCLYNKDTPIQRVIPVDEIVDPILDRVSRKAQEYALNRIPRDATYRVTLHGRLYSIDSSGRLVKISSMDAIKAIAEGIDRKVNLKNPDWVVYIRVVPYRRWSYVAAIGVAKAIVYKNIRVGEAVEPL</sequence>
<dbReference type="EMBL" id="CP002098">
    <property type="protein sequence ID" value="ADM28008.1"/>
    <property type="molecule type" value="Genomic_DNA"/>
</dbReference>
<keyword evidence="4" id="KW-1185">Reference proteome</keyword>
<evidence type="ECO:0000313" key="4">
    <source>
        <dbReference type="Proteomes" id="UP000001304"/>
    </source>
</evidence>
<dbReference type="STRING" id="583356.Igag_1202"/>
<gene>
    <name evidence="3" type="ordered locus">Igag_1202</name>
</gene>
<dbReference type="Proteomes" id="UP000001304">
    <property type="component" value="Chromosome"/>
</dbReference>
<dbReference type="PROSITE" id="PS51165">
    <property type="entry name" value="THUMP"/>
    <property type="match status" value="1"/>
</dbReference>
<name>E0SP81_IGNAA</name>
<feature type="domain" description="THUMP" evidence="2">
    <location>
        <begin position="54"/>
        <end position="167"/>
    </location>
</feature>
<dbReference type="Pfam" id="PF02926">
    <property type="entry name" value="THUMP"/>
    <property type="match status" value="1"/>
</dbReference>
<organism evidence="3 4">
    <name type="scientific">Ignisphaera aggregans (strain DSM 17230 / JCM 13409 / AQ1.S1)</name>
    <dbReference type="NCBI Taxonomy" id="583356"/>
    <lineage>
        <taxon>Archaea</taxon>
        <taxon>Thermoproteota</taxon>
        <taxon>Thermoprotei</taxon>
        <taxon>Desulfurococcales</taxon>
        <taxon>Desulfurococcaceae</taxon>
        <taxon>Ignisphaera</taxon>
    </lineage>
</organism>
<dbReference type="HOGENOM" id="CLU_121272_0_0_2"/>
<evidence type="ECO:0000259" key="2">
    <source>
        <dbReference type="PROSITE" id="PS51165"/>
    </source>
</evidence>
<dbReference type="KEGG" id="iag:Igag_1202"/>
<evidence type="ECO:0000256" key="1">
    <source>
        <dbReference type="PROSITE-ProRule" id="PRU00529"/>
    </source>
</evidence>
<proteinExistence type="predicted"/>
<protein>
    <recommendedName>
        <fullName evidence="2">THUMP domain-containing protein</fullName>
    </recommendedName>
</protein>
<accession>E0SP81</accession>
<dbReference type="InterPro" id="IPR040183">
    <property type="entry name" value="THUMPD1-like"/>
</dbReference>
<evidence type="ECO:0000313" key="3">
    <source>
        <dbReference type="EMBL" id="ADM28008.1"/>
    </source>
</evidence>
<reference evidence="3 4" key="1">
    <citation type="journal article" date="2010" name="Stand. Genomic Sci.">
        <title>Complete genome sequence of Ignisphaera aggregans type strain (AQ1.S1).</title>
        <authorList>
            <person name="Goker M."/>
            <person name="Held B."/>
            <person name="Lapidus A."/>
            <person name="Nolan M."/>
            <person name="Spring S."/>
            <person name="Yasawong M."/>
            <person name="Lucas S."/>
            <person name="Glavina Del Rio T."/>
            <person name="Tice H."/>
            <person name="Cheng J.F."/>
            <person name="Goodwin L."/>
            <person name="Tapia R."/>
            <person name="Pitluck S."/>
            <person name="Liolios K."/>
            <person name="Ivanova N."/>
            <person name="Mavromatis K."/>
            <person name="Mikhailova N."/>
            <person name="Pati A."/>
            <person name="Chen A."/>
            <person name="Palaniappan K."/>
            <person name="Brambilla E."/>
            <person name="Land M."/>
            <person name="Hauser L."/>
            <person name="Chang Y.J."/>
            <person name="Jeffries C.D."/>
            <person name="Brettin T."/>
            <person name="Detter J.C."/>
            <person name="Han C."/>
            <person name="Rohde M."/>
            <person name="Sikorski J."/>
            <person name="Woyke T."/>
            <person name="Bristow J."/>
            <person name="Eisen J.A."/>
            <person name="Markowitz V."/>
            <person name="Hugenholtz P."/>
            <person name="Kyrpides N.C."/>
            <person name="Klenk H.P."/>
        </authorList>
    </citation>
    <scope>NUCLEOTIDE SEQUENCE [LARGE SCALE GENOMIC DNA]</scope>
    <source>
        <strain evidence="4">DSM 17230 / JCM 13409 / AQ1.S1</strain>
    </source>
</reference>